<evidence type="ECO:0000313" key="1">
    <source>
        <dbReference type="EMBL" id="GMS85007.1"/>
    </source>
</evidence>
<feature type="non-terminal residue" evidence="1">
    <location>
        <position position="1"/>
    </location>
</feature>
<dbReference type="Proteomes" id="UP001432027">
    <property type="component" value="Unassembled WGS sequence"/>
</dbReference>
<proteinExistence type="predicted"/>
<evidence type="ECO:0000313" key="2">
    <source>
        <dbReference type="Proteomes" id="UP001432027"/>
    </source>
</evidence>
<name>A0AAV5SR93_9BILA</name>
<dbReference type="AlphaFoldDB" id="A0AAV5SR93"/>
<protein>
    <submittedName>
        <fullName evidence="1">Uncharacterized protein</fullName>
    </submittedName>
</protein>
<reference evidence="1" key="1">
    <citation type="submission" date="2023-10" db="EMBL/GenBank/DDBJ databases">
        <title>Genome assembly of Pristionchus species.</title>
        <authorList>
            <person name="Yoshida K."/>
            <person name="Sommer R.J."/>
        </authorList>
    </citation>
    <scope>NUCLEOTIDE SEQUENCE</scope>
    <source>
        <strain evidence="1">RS0144</strain>
    </source>
</reference>
<dbReference type="EMBL" id="BTSX01000002">
    <property type="protein sequence ID" value="GMS85007.1"/>
    <property type="molecule type" value="Genomic_DNA"/>
</dbReference>
<keyword evidence="2" id="KW-1185">Reference proteome</keyword>
<sequence length="73" mass="8242">GGSTAKRTFHLIFHILERGSIDHQSRLLSFPGMVTIFVEVAISSNHRTTEALRFLGRIRTLPNDAFVSIFFPL</sequence>
<comment type="caution">
    <text evidence="1">The sequence shown here is derived from an EMBL/GenBank/DDBJ whole genome shotgun (WGS) entry which is preliminary data.</text>
</comment>
<gene>
    <name evidence="1" type="ORF">PENTCL1PPCAC_7182</name>
</gene>
<organism evidence="1 2">
    <name type="scientific">Pristionchus entomophagus</name>
    <dbReference type="NCBI Taxonomy" id="358040"/>
    <lineage>
        <taxon>Eukaryota</taxon>
        <taxon>Metazoa</taxon>
        <taxon>Ecdysozoa</taxon>
        <taxon>Nematoda</taxon>
        <taxon>Chromadorea</taxon>
        <taxon>Rhabditida</taxon>
        <taxon>Rhabditina</taxon>
        <taxon>Diplogasteromorpha</taxon>
        <taxon>Diplogasteroidea</taxon>
        <taxon>Neodiplogasteridae</taxon>
        <taxon>Pristionchus</taxon>
    </lineage>
</organism>
<feature type="non-terminal residue" evidence="1">
    <location>
        <position position="73"/>
    </location>
</feature>
<accession>A0AAV5SR93</accession>